<evidence type="ECO:0000256" key="1">
    <source>
        <dbReference type="ARBA" id="ARBA00022729"/>
    </source>
</evidence>
<protein>
    <submittedName>
        <fullName evidence="3">T9SS type A sorting domain-containing protein</fullName>
    </submittedName>
</protein>
<dbReference type="Pfam" id="PF18962">
    <property type="entry name" value="Por_Secre_tail"/>
    <property type="match status" value="1"/>
</dbReference>
<sequence>MKKLHYKLMWIGTVVSAPLFAQLSPSTERVIEHIYEEKIESRNAEYNLMENAGIEAGSGEKRINGASNRRGAEISIAVNPTNPNNLVTSFMLDSVALSFPIYYSNDGGSSWTKSSFDSPGLLSQNYPGQNIAGGGDPVFEYDALGNAYFSWIYLTFNPSRMDTAYMRMFWAKSTDGGATWTTQGTTLIGEGAFLLNGGGISGIAEFGDGIFDRQWFDVDRSGGPNNGTVYCTTYYIPHATSAMANEGMVVSKMTPGTNTFVRAGYADTGSTQFGNVIVNQKNGNVNVSFVDVANNQIKFASSTDGAQTFSTPVVVAQGVNVFGGGGIVHGRENAATNLAIDSAGNLHLVWSDFTGGQFDSYYSRSTDGGQTWSTPTDLSVSLAGRNPFMPTVAASRNRVCISYYDVNSNKVSNYRYAISDDLGVSFTDSATLSSGSTNFSSFGIQSFFGDYNRSVMMGCKLFTTWVDGRNGVPIAYVAVVDVCNSIGVSEYSALTPNFSVSGAYPNPSNNEIRFTVDALQSGDISYRVYNLTGQEVAQSEVSYSTGMNTVTIPSADWSEGAYVILFESSNGAQYMRKVHVIH</sequence>
<comment type="caution">
    <text evidence="3">The sequence shown here is derived from an EMBL/GenBank/DDBJ whole genome shotgun (WGS) entry which is preliminary data.</text>
</comment>
<gene>
    <name evidence="3" type="ORF">F8C82_07080</name>
</gene>
<dbReference type="Proteomes" id="UP000484164">
    <property type="component" value="Unassembled WGS sequence"/>
</dbReference>
<evidence type="ECO:0000313" key="4">
    <source>
        <dbReference type="Proteomes" id="UP000484164"/>
    </source>
</evidence>
<dbReference type="Gene3D" id="2.120.10.10">
    <property type="match status" value="2"/>
</dbReference>
<accession>A0A6L3ZKI5</accession>
<dbReference type="AlphaFoldDB" id="A0A6L3ZKI5"/>
<keyword evidence="1" id="KW-0732">Signal</keyword>
<organism evidence="3 4">
    <name type="scientific">Phaeocystidibacter marisrubri</name>
    <dbReference type="NCBI Taxonomy" id="1577780"/>
    <lineage>
        <taxon>Bacteria</taxon>
        <taxon>Pseudomonadati</taxon>
        <taxon>Bacteroidota</taxon>
        <taxon>Flavobacteriia</taxon>
        <taxon>Flavobacteriales</taxon>
        <taxon>Phaeocystidibacteraceae</taxon>
        <taxon>Phaeocystidibacter</taxon>
    </lineage>
</organism>
<dbReference type="OrthoDB" id="9757809at2"/>
<dbReference type="CDD" id="cd15482">
    <property type="entry name" value="Sialidase_non-viral"/>
    <property type="match status" value="1"/>
</dbReference>
<proteinExistence type="predicted"/>
<dbReference type="InterPro" id="IPR036278">
    <property type="entry name" value="Sialidase_sf"/>
</dbReference>
<dbReference type="RefSeq" id="WP_151692847.1">
    <property type="nucleotide sequence ID" value="NZ_BMGX01000002.1"/>
</dbReference>
<feature type="domain" description="Secretion system C-terminal sorting" evidence="2">
    <location>
        <begin position="504"/>
        <end position="578"/>
    </location>
</feature>
<evidence type="ECO:0000313" key="3">
    <source>
        <dbReference type="EMBL" id="KAB2818159.1"/>
    </source>
</evidence>
<dbReference type="SUPFAM" id="SSF50939">
    <property type="entry name" value="Sialidases"/>
    <property type="match status" value="2"/>
</dbReference>
<dbReference type="EMBL" id="WBVQ01000001">
    <property type="protein sequence ID" value="KAB2818159.1"/>
    <property type="molecule type" value="Genomic_DNA"/>
</dbReference>
<dbReference type="InterPro" id="IPR026444">
    <property type="entry name" value="Secre_tail"/>
</dbReference>
<reference evidence="3 4" key="1">
    <citation type="submission" date="2019-10" db="EMBL/GenBank/DDBJ databases">
        <title>Genome sequence of Phaeocystidibacter marisrubri JCM30614 (type strain).</title>
        <authorList>
            <person name="Bowman J.P."/>
        </authorList>
    </citation>
    <scope>NUCLEOTIDE SEQUENCE [LARGE SCALE GENOMIC DNA]</scope>
    <source>
        <strain evidence="3 4">JCM 30614</strain>
    </source>
</reference>
<name>A0A6L3ZKI5_9FLAO</name>
<evidence type="ECO:0000259" key="2">
    <source>
        <dbReference type="Pfam" id="PF18962"/>
    </source>
</evidence>
<keyword evidence="4" id="KW-1185">Reference proteome</keyword>
<dbReference type="NCBIfam" id="TIGR04183">
    <property type="entry name" value="Por_Secre_tail"/>
    <property type="match status" value="1"/>
</dbReference>